<feature type="region of interest" description="Disordered" evidence="1">
    <location>
        <begin position="77"/>
        <end position="111"/>
    </location>
</feature>
<organism evidence="2 3">
    <name type="scientific">Punica granatum</name>
    <name type="common">Pomegranate</name>
    <dbReference type="NCBI Taxonomy" id="22663"/>
    <lineage>
        <taxon>Eukaryota</taxon>
        <taxon>Viridiplantae</taxon>
        <taxon>Streptophyta</taxon>
        <taxon>Embryophyta</taxon>
        <taxon>Tracheophyta</taxon>
        <taxon>Spermatophyta</taxon>
        <taxon>Magnoliopsida</taxon>
        <taxon>eudicotyledons</taxon>
        <taxon>Gunneridae</taxon>
        <taxon>Pentapetalae</taxon>
        <taxon>rosids</taxon>
        <taxon>malvids</taxon>
        <taxon>Myrtales</taxon>
        <taxon>Lythraceae</taxon>
        <taxon>Punica</taxon>
    </lineage>
</organism>
<evidence type="ECO:0000256" key="1">
    <source>
        <dbReference type="SAM" id="MobiDB-lite"/>
    </source>
</evidence>
<dbReference type="AlphaFoldDB" id="A0A2I0K7V6"/>
<sequence length="111" mass="12765">MPLSLGRYTSPEQVLERTRKVSKLFRPRLEWTSWDCHRTKERVRSCKLQRVGSQWLETLDLQEKDKTTVQLLGETREGCSATKTSELSSSRAEYPLHDKLEEAQGELGDAG</sequence>
<proteinExistence type="predicted"/>
<evidence type="ECO:0000313" key="2">
    <source>
        <dbReference type="EMBL" id="PKI64635.1"/>
    </source>
</evidence>
<name>A0A2I0K7V6_PUNGR</name>
<accession>A0A2I0K7V6</accession>
<reference evidence="2 3" key="1">
    <citation type="submission" date="2017-11" db="EMBL/GenBank/DDBJ databases">
        <title>De-novo sequencing of pomegranate (Punica granatum L.) genome.</title>
        <authorList>
            <person name="Akparov Z."/>
            <person name="Amiraslanov A."/>
            <person name="Hajiyeva S."/>
            <person name="Abbasov M."/>
            <person name="Kaur K."/>
            <person name="Hamwieh A."/>
            <person name="Solovyev V."/>
            <person name="Salamov A."/>
            <person name="Braich B."/>
            <person name="Kosarev P."/>
            <person name="Mahmoud A."/>
            <person name="Hajiyev E."/>
            <person name="Babayeva S."/>
            <person name="Izzatullayeva V."/>
            <person name="Mammadov A."/>
            <person name="Mammadov A."/>
            <person name="Sharifova S."/>
            <person name="Ojaghi J."/>
            <person name="Eynullazada K."/>
            <person name="Bayramov B."/>
            <person name="Abdulazimova A."/>
            <person name="Shahmuradov I."/>
        </authorList>
    </citation>
    <scope>NUCLEOTIDE SEQUENCE [LARGE SCALE GENOMIC DNA]</scope>
    <source>
        <strain evidence="3">cv. AG2017</strain>
        <tissue evidence="2">Leaf</tissue>
    </source>
</reference>
<protein>
    <submittedName>
        <fullName evidence="2">Uncharacterized protein</fullName>
    </submittedName>
</protein>
<dbReference type="Proteomes" id="UP000233551">
    <property type="component" value="Unassembled WGS sequence"/>
</dbReference>
<dbReference type="EMBL" id="PGOL01000802">
    <property type="protein sequence ID" value="PKI64635.1"/>
    <property type="molecule type" value="Genomic_DNA"/>
</dbReference>
<keyword evidence="3" id="KW-1185">Reference proteome</keyword>
<comment type="caution">
    <text evidence="2">The sequence shown here is derived from an EMBL/GenBank/DDBJ whole genome shotgun (WGS) entry which is preliminary data.</text>
</comment>
<feature type="compositionally biased region" description="Polar residues" evidence="1">
    <location>
        <begin position="81"/>
        <end position="91"/>
    </location>
</feature>
<gene>
    <name evidence="2" type="ORF">CRG98_014973</name>
</gene>
<evidence type="ECO:0000313" key="3">
    <source>
        <dbReference type="Proteomes" id="UP000233551"/>
    </source>
</evidence>